<keyword evidence="4 6" id="KW-1133">Transmembrane helix</keyword>
<feature type="transmembrane region" description="Helical" evidence="6">
    <location>
        <begin position="400"/>
        <end position="419"/>
    </location>
</feature>
<keyword evidence="2" id="KW-1003">Cell membrane</keyword>
<name>M0M8M6_9EURY</name>
<dbReference type="EMBL" id="AOMB01000008">
    <property type="protein sequence ID" value="EMA40959.1"/>
    <property type="molecule type" value="Genomic_DNA"/>
</dbReference>
<dbReference type="Gene3D" id="1.20.1740.10">
    <property type="entry name" value="Amino acid/polyamine transporter I"/>
    <property type="match status" value="1"/>
</dbReference>
<dbReference type="AlphaFoldDB" id="M0M8M6"/>
<feature type="transmembrane region" description="Helical" evidence="6">
    <location>
        <begin position="346"/>
        <end position="363"/>
    </location>
</feature>
<evidence type="ECO:0000313" key="7">
    <source>
        <dbReference type="EMBL" id="EMA40959.1"/>
    </source>
</evidence>
<keyword evidence="8" id="KW-1185">Reference proteome</keyword>
<evidence type="ECO:0000256" key="5">
    <source>
        <dbReference type="ARBA" id="ARBA00023136"/>
    </source>
</evidence>
<feature type="transmembrane region" description="Helical" evidence="6">
    <location>
        <begin position="124"/>
        <end position="141"/>
    </location>
</feature>
<feature type="transmembrane region" description="Helical" evidence="6">
    <location>
        <begin position="12"/>
        <end position="34"/>
    </location>
</feature>
<protein>
    <submittedName>
        <fullName evidence="7">Cationic amino acid transporter, putative</fullName>
    </submittedName>
</protein>
<dbReference type="OrthoDB" id="43026at2157"/>
<feature type="transmembrane region" description="Helical" evidence="6">
    <location>
        <begin position="186"/>
        <end position="204"/>
    </location>
</feature>
<dbReference type="Proteomes" id="UP000011566">
    <property type="component" value="Unassembled WGS sequence"/>
</dbReference>
<dbReference type="GO" id="GO:0022857">
    <property type="term" value="F:transmembrane transporter activity"/>
    <property type="evidence" value="ECO:0007669"/>
    <property type="project" value="InterPro"/>
</dbReference>
<dbReference type="InterPro" id="IPR002293">
    <property type="entry name" value="AA/rel_permease1"/>
</dbReference>
<evidence type="ECO:0000256" key="6">
    <source>
        <dbReference type="SAM" id="Phobius"/>
    </source>
</evidence>
<dbReference type="GO" id="GO:0005886">
    <property type="term" value="C:plasma membrane"/>
    <property type="evidence" value="ECO:0007669"/>
    <property type="project" value="UniProtKB-SubCell"/>
</dbReference>
<dbReference type="RefSeq" id="WP_007690744.1">
    <property type="nucleotide sequence ID" value="NZ_AJRK01000412.1"/>
</dbReference>
<feature type="transmembrane region" description="Helical" evidence="6">
    <location>
        <begin position="153"/>
        <end position="174"/>
    </location>
</feature>
<proteinExistence type="predicted"/>
<dbReference type="PIRSF" id="PIRSF006060">
    <property type="entry name" value="AA_transporter"/>
    <property type="match status" value="1"/>
</dbReference>
<dbReference type="PATRIC" id="fig|1132509.6.peg.710"/>
<evidence type="ECO:0000256" key="1">
    <source>
        <dbReference type="ARBA" id="ARBA00004651"/>
    </source>
</evidence>
<feature type="transmembrane region" description="Helical" evidence="6">
    <location>
        <begin position="321"/>
        <end position="340"/>
    </location>
</feature>
<dbReference type="InterPro" id="IPR050367">
    <property type="entry name" value="APC_superfamily"/>
</dbReference>
<dbReference type="eggNOG" id="arCOG00009">
    <property type="taxonomic scope" value="Archaea"/>
</dbReference>
<dbReference type="Pfam" id="PF13520">
    <property type="entry name" value="AA_permease_2"/>
    <property type="match status" value="1"/>
</dbReference>
<organism evidence="7 8">
    <name type="scientific">Halococcus hamelinensis 100A6</name>
    <dbReference type="NCBI Taxonomy" id="1132509"/>
    <lineage>
        <taxon>Archaea</taxon>
        <taxon>Methanobacteriati</taxon>
        <taxon>Methanobacteriota</taxon>
        <taxon>Stenosarchaea group</taxon>
        <taxon>Halobacteria</taxon>
        <taxon>Halobacteriales</taxon>
        <taxon>Halococcaceae</taxon>
        <taxon>Halococcus</taxon>
    </lineage>
</organism>
<keyword evidence="5 6" id="KW-0472">Membrane</keyword>
<evidence type="ECO:0000256" key="4">
    <source>
        <dbReference type="ARBA" id="ARBA00022989"/>
    </source>
</evidence>
<feature type="transmembrane region" description="Helical" evidence="6">
    <location>
        <begin position="225"/>
        <end position="252"/>
    </location>
</feature>
<dbReference type="PANTHER" id="PTHR42770">
    <property type="entry name" value="AMINO ACID TRANSPORTER-RELATED"/>
    <property type="match status" value="1"/>
</dbReference>
<evidence type="ECO:0000256" key="3">
    <source>
        <dbReference type="ARBA" id="ARBA00022692"/>
    </source>
</evidence>
<comment type="caution">
    <text evidence="7">The sequence shown here is derived from an EMBL/GenBank/DDBJ whole genome shotgun (WGS) entry which is preliminary data.</text>
</comment>
<feature type="transmembrane region" description="Helical" evidence="6">
    <location>
        <begin position="81"/>
        <end position="104"/>
    </location>
</feature>
<accession>M0M8M6</accession>
<comment type="subcellular location">
    <subcellularLocation>
        <location evidence="1">Cell membrane</location>
        <topology evidence="1">Multi-pass membrane protein</topology>
    </subcellularLocation>
</comment>
<sequence length="435" mass="45018">MADGGLTLTETVSMAIGGMVGGGIFAALGVVAVAADTLAWFAFVVAGLIAACAGYSFVRLNRLVGGNAGPMTYVERFTGSTTLAGMVGWTFVIGYVGTMSLYAFAFGGYFTELVGVASLSGVPLRPLVSVLVVAIFVGLNTAGAHASGRSEELLVGVKVLILLVFGVAGVYYGFTHGELVTGFEHFGVGPVVAGGLAFVAFEGWELLFFDQDSIRNPGRTVRNAVYIAIAAATGLYVLAAVVTTDLVPLPVIRRNADTALAVAARPFFGETGFVLVAVAALFSTASALNATLFSSARLSKRMVADDFLPNRLRGSTGDEPTRLLVVLGLLTAAFVLVGSLDAITSFASLAFITIFGGMSALAFTQRDSLVTALVPGFGAVGAVAAVVSLLSHLFSAEFDTFVVVVALAVGVVAVELLYFEREPIAHELHEIEDSL</sequence>
<evidence type="ECO:0000256" key="2">
    <source>
        <dbReference type="ARBA" id="ARBA00022475"/>
    </source>
</evidence>
<keyword evidence="3 6" id="KW-0812">Transmembrane</keyword>
<reference evidence="7 8" key="1">
    <citation type="journal article" date="2014" name="PLoS Genet.">
        <title>Phylogenetically driven sequencing of extremely halophilic archaea reveals strategies for static and dynamic osmo-response.</title>
        <authorList>
            <person name="Becker E.A."/>
            <person name="Seitzer P.M."/>
            <person name="Tritt A."/>
            <person name="Larsen D."/>
            <person name="Krusor M."/>
            <person name="Yao A.I."/>
            <person name="Wu D."/>
            <person name="Madern D."/>
            <person name="Eisen J.A."/>
            <person name="Darling A.E."/>
            <person name="Facciotti M.T."/>
        </authorList>
    </citation>
    <scope>NUCLEOTIDE SEQUENCE [LARGE SCALE GENOMIC DNA]</scope>
    <source>
        <strain evidence="7 8">100A6</strain>
    </source>
</reference>
<gene>
    <name evidence="7" type="ORF">C447_03009</name>
</gene>
<feature type="transmembrane region" description="Helical" evidence="6">
    <location>
        <begin position="272"/>
        <end position="293"/>
    </location>
</feature>
<feature type="transmembrane region" description="Helical" evidence="6">
    <location>
        <begin position="40"/>
        <end position="60"/>
    </location>
</feature>
<feature type="transmembrane region" description="Helical" evidence="6">
    <location>
        <begin position="370"/>
        <end position="394"/>
    </location>
</feature>
<evidence type="ECO:0000313" key="8">
    <source>
        <dbReference type="Proteomes" id="UP000011566"/>
    </source>
</evidence>
<dbReference type="PANTHER" id="PTHR42770:SF11">
    <property type="entry name" value="INNER MEMBRANE TRANSPORT PROTEIN YBAT"/>
    <property type="match status" value="1"/>
</dbReference>